<keyword evidence="1" id="KW-0805">Transcription regulation</keyword>
<dbReference type="PANTHER" id="PTHR30154:SF34">
    <property type="entry name" value="TRANSCRIPTIONAL REGULATOR AZLB"/>
    <property type="match status" value="1"/>
</dbReference>
<dbReference type="RefSeq" id="WP_004328141.1">
    <property type="nucleotide sequence ID" value="NZ_BAAFKT010000017.1"/>
</dbReference>
<dbReference type="SMART" id="SM00344">
    <property type="entry name" value="HTH_ASNC"/>
    <property type="match status" value="1"/>
</dbReference>
<dbReference type="GO" id="GO:0005829">
    <property type="term" value="C:cytosol"/>
    <property type="evidence" value="ECO:0007669"/>
    <property type="project" value="TreeGrafter"/>
</dbReference>
<dbReference type="EMBL" id="MNQH01000026">
    <property type="protein sequence ID" value="OKY94600.1"/>
    <property type="molecule type" value="Genomic_DNA"/>
</dbReference>
<evidence type="ECO:0000313" key="6">
    <source>
        <dbReference type="Proteomes" id="UP000187417"/>
    </source>
</evidence>
<dbReference type="GO" id="GO:0006355">
    <property type="term" value="P:regulation of DNA-templated transcription"/>
    <property type="evidence" value="ECO:0007669"/>
    <property type="project" value="UniProtKB-ARBA"/>
</dbReference>
<gene>
    <name evidence="5" type="ORF">BHV66_05400</name>
</gene>
<keyword evidence="2" id="KW-0238">DNA-binding</keyword>
<sequence>MPKATLDAIDGKILQYLVRNARMPFLEIARECGISGAAIHQRIRKLHDSGVILGSRLIVDPKMLGFDVCALIGICVQDPMYMMQTMEKLKEIPEIVECHFITGNFNILVKLYCLDNEHLMKTIFDGILRIQGISTTQTFISLNEAFQRQVSIDFIRAAER</sequence>
<evidence type="ECO:0000256" key="1">
    <source>
        <dbReference type="ARBA" id="ARBA00023015"/>
    </source>
</evidence>
<dbReference type="AlphaFoldDB" id="A0A1Q6F6S7"/>
<evidence type="ECO:0000259" key="4">
    <source>
        <dbReference type="PROSITE" id="PS50956"/>
    </source>
</evidence>
<dbReference type="Gene3D" id="1.10.10.10">
    <property type="entry name" value="Winged helix-like DNA-binding domain superfamily/Winged helix DNA-binding domain"/>
    <property type="match status" value="1"/>
</dbReference>
<proteinExistence type="predicted"/>
<dbReference type="InterPro" id="IPR019888">
    <property type="entry name" value="Tscrpt_reg_AsnC-like"/>
</dbReference>
<dbReference type="STRING" id="28117.BHV66_05400"/>
<evidence type="ECO:0000256" key="3">
    <source>
        <dbReference type="ARBA" id="ARBA00023163"/>
    </source>
</evidence>
<dbReference type="PRINTS" id="PR00033">
    <property type="entry name" value="HTHASNC"/>
</dbReference>
<dbReference type="InterPro" id="IPR000485">
    <property type="entry name" value="AsnC-type_HTH_dom"/>
</dbReference>
<dbReference type="GO" id="GO:0043565">
    <property type="term" value="F:sequence-specific DNA binding"/>
    <property type="evidence" value="ECO:0007669"/>
    <property type="project" value="InterPro"/>
</dbReference>
<dbReference type="InterPro" id="IPR036388">
    <property type="entry name" value="WH-like_DNA-bd_sf"/>
</dbReference>
<reference evidence="5 6" key="1">
    <citation type="journal article" date="2016" name="Nat. Biotechnol.">
        <title>Measurement of bacterial replication rates in microbial communities.</title>
        <authorList>
            <person name="Brown C.T."/>
            <person name="Olm M.R."/>
            <person name="Thomas B.C."/>
            <person name="Banfield J.F."/>
        </authorList>
    </citation>
    <scope>NUCLEOTIDE SEQUENCE [LARGE SCALE GENOMIC DNA]</scope>
    <source>
        <strain evidence="5">CAG:67_53_122</strain>
    </source>
</reference>
<dbReference type="GO" id="GO:0043200">
    <property type="term" value="P:response to amino acid"/>
    <property type="evidence" value="ECO:0007669"/>
    <property type="project" value="TreeGrafter"/>
</dbReference>
<dbReference type="InterPro" id="IPR019887">
    <property type="entry name" value="Tscrpt_reg_AsnC/Lrp_C"/>
</dbReference>
<protein>
    <submittedName>
        <fullName evidence="5">Transcriptional regulator</fullName>
    </submittedName>
</protein>
<dbReference type="PANTHER" id="PTHR30154">
    <property type="entry name" value="LEUCINE-RESPONSIVE REGULATORY PROTEIN"/>
    <property type="match status" value="1"/>
</dbReference>
<dbReference type="CDD" id="cd00090">
    <property type="entry name" value="HTH_ARSR"/>
    <property type="match status" value="1"/>
</dbReference>
<dbReference type="GeneID" id="73802601"/>
<organism evidence="5 6">
    <name type="scientific">Alistipes putredinis</name>
    <dbReference type="NCBI Taxonomy" id="28117"/>
    <lineage>
        <taxon>Bacteria</taxon>
        <taxon>Pseudomonadati</taxon>
        <taxon>Bacteroidota</taxon>
        <taxon>Bacteroidia</taxon>
        <taxon>Bacteroidales</taxon>
        <taxon>Rikenellaceae</taxon>
        <taxon>Alistipes</taxon>
    </lineage>
</organism>
<dbReference type="Pfam" id="PF13404">
    <property type="entry name" value="HTH_AsnC-type"/>
    <property type="match status" value="1"/>
</dbReference>
<dbReference type="SUPFAM" id="SSF46785">
    <property type="entry name" value="Winged helix' DNA-binding domain"/>
    <property type="match status" value="1"/>
</dbReference>
<keyword evidence="3" id="KW-0804">Transcription</keyword>
<dbReference type="SUPFAM" id="SSF54909">
    <property type="entry name" value="Dimeric alpha+beta barrel"/>
    <property type="match status" value="1"/>
</dbReference>
<evidence type="ECO:0000313" key="5">
    <source>
        <dbReference type="EMBL" id="OKY94600.1"/>
    </source>
</evidence>
<comment type="caution">
    <text evidence="5">The sequence shown here is derived from an EMBL/GenBank/DDBJ whole genome shotgun (WGS) entry which is preliminary data.</text>
</comment>
<dbReference type="Gene3D" id="3.30.70.920">
    <property type="match status" value="1"/>
</dbReference>
<dbReference type="InterPro" id="IPR011991">
    <property type="entry name" value="ArsR-like_HTH"/>
</dbReference>
<dbReference type="InterPro" id="IPR036390">
    <property type="entry name" value="WH_DNA-bd_sf"/>
</dbReference>
<dbReference type="InterPro" id="IPR011008">
    <property type="entry name" value="Dimeric_a/b-barrel"/>
</dbReference>
<name>A0A1Q6F6S7_9BACT</name>
<feature type="domain" description="HTH asnC-type" evidence="4">
    <location>
        <begin position="6"/>
        <end position="67"/>
    </location>
</feature>
<dbReference type="Pfam" id="PF01037">
    <property type="entry name" value="AsnC_trans_reg"/>
    <property type="match status" value="1"/>
</dbReference>
<accession>A0A1Q6F6S7</accession>
<evidence type="ECO:0000256" key="2">
    <source>
        <dbReference type="ARBA" id="ARBA00023125"/>
    </source>
</evidence>
<dbReference type="PROSITE" id="PS50956">
    <property type="entry name" value="HTH_ASNC_2"/>
    <property type="match status" value="1"/>
</dbReference>
<dbReference type="Proteomes" id="UP000187417">
    <property type="component" value="Unassembled WGS sequence"/>
</dbReference>